<sequence length="212" mass="23741">MNFFGKTPTVKEQQRTNDRDLRKVSREIERDRAQLEREEKKIEMEIKKMAKEGNKEGCTLLAKQLVQLRKQKNRTVAATSKIHGISAQNKMMGANIALTNAMATTSKTMGNMNRIMQPQKIANDMRAFQEANAKMGMTEEMINDTLDDILASSDEEEETDKVVTQVLDEIGVEISGQMSKAPSVSKGKIGGKSRLPTDEEIEAQLAKLRVPN</sequence>
<evidence type="ECO:0000313" key="4">
    <source>
        <dbReference type="Proteomes" id="UP001372834"/>
    </source>
</evidence>
<dbReference type="GO" id="GO:0007034">
    <property type="term" value="P:vacuolar transport"/>
    <property type="evidence" value="ECO:0007669"/>
    <property type="project" value="InterPro"/>
</dbReference>
<dbReference type="Proteomes" id="UP001372834">
    <property type="component" value="Unassembled WGS sequence"/>
</dbReference>
<dbReference type="InterPro" id="IPR005024">
    <property type="entry name" value="Snf7_fam"/>
</dbReference>
<dbReference type="Gene3D" id="6.10.140.1230">
    <property type="match status" value="1"/>
</dbReference>
<evidence type="ECO:0000256" key="1">
    <source>
        <dbReference type="ARBA" id="ARBA00006190"/>
    </source>
</evidence>
<organism evidence="3 4">
    <name type="scientific">Polyplax serrata</name>
    <name type="common">Common mouse louse</name>
    <dbReference type="NCBI Taxonomy" id="468196"/>
    <lineage>
        <taxon>Eukaryota</taxon>
        <taxon>Metazoa</taxon>
        <taxon>Ecdysozoa</taxon>
        <taxon>Arthropoda</taxon>
        <taxon>Hexapoda</taxon>
        <taxon>Insecta</taxon>
        <taxon>Pterygota</taxon>
        <taxon>Neoptera</taxon>
        <taxon>Paraneoptera</taxon>
        <taxon>Psocodea</taxon>
        <taxon>Troctomorpha</taxon>
        <taxon>Phthiraptera</taxon>
        <taxon>Anoplura</taxon>
        <taxon>Polyplacidae</taxon>
        <taxon>Polyplax</taxon>
    </lineage>
</organism>
<feature type="compositionally biased region" description="Basic and acidic residues" evidence="2">
    <location>
        <begin position="12"/>
        <end position="23"/>
    </location>
</feature>
<comment type="caution">
    <text evidence="3">The sequence shown here is derived from an EMBL/GenBank/DDBJ whole genome shotgun (WGS) entry which is preliminary data.</text>
</comment>
<reference evidence="3 4" key="1">
    <citation type="submission" date="2023-10" db="EMBL/GenBank/DDBJ databases">
        <title>Genomes of two closely related lineages of the louse Polyplax serrata with different host specificities.</title>
        <authorList>
            <person name="Martinu J."/>
            <person name="Tarabai H."/>
            <person name="Stefka J."/>
            <person name="Hypsa V."/>
        </authorList>
    </citation>
    <scope>NUCLEOTIDE SEQUENCE [LARGE SCALE GENOMIC DNA]</scope>
    <source>
        <strain evidence="3">HR10_N</strain>
    </source>
</reference>
<proteinExistence type="inferred from homology"/>
<feature type="region of interest" description="Disordered" evidence="2">
    <location>
        <begin position="178"/>
        <end position="197"/>
    </location>
</feature>
<accession>A0AAN8SDW0</accession>
<dbReference type="Pfam" id="PF03357">
    <property type="entry name" value="Snf7"/>
    <property type="match status" value="1"/>
</dbReference>
<protein>
    <submittedName>
        <fullName evidence="3">Uncharacterized protein</fullName>
    </submittedName>
</protein>
<feature type="region of interest" description="Disordered" evidence="2">
    <location>
        <begin position="1"/>
        <end position="23"/>
    </location>
</feature>
<evidence type="ECO:0000313" key="3">
    <source>
        <dbReference type="EMBL" id="KAK6645168.1"/>
    </source>
</evidence>
<name>A0AAN8SDW0_POLSC</name>
<gene>
    <name evidence="3" type="ORF">RUM43_001444</name>
</gene>
<comment type="similarity">
    <text evidence="1">Belongs to the SNF7 family.</text>
</comment>
<dbReference type="AlphaFoldDB" id="A0AAN8SDW0"/>
<dbReference type="PANTHER" id="PTHR10476">
    <property type="entry name" value="CHARGED MULTIVESICULAR BODY PROTEIN"/>
    <property type="match status" value="1"/>
</dbReference>
<dbReference type="EMBL" id="JAWJWE010000001">
    <property type="protein sequence ID" value="KAK6645168.1"/>
    <property type="molecule type" value="Genomic_DNA"/>
</dbReference>
<evidence type="ECO:0000256" key="2">
    <source>
        <dbReference type="SAM" id="MobiDB-lite"/>
    </source>
</evidence>